<evidence type="ECO:0000259" key="6">
    <source>
        <dbReference type="Pfam" id="PF06803"/>
    </source>
</evidence>
<gene>
    <name evidence="7" type="ORF">B1A_11998</name>
</gene>
<evidence type="ECO:0000256" key="2">
    <source>
        <dbReference type="ARBA" id="ARBA00022692"/>
    </source>
</evidence>
<dbReference type="GO" id="GO:0012505">
    <property type="term" value="C:endomembrane system"/>
    <property type="evidence" value="ECO:0007669"/>
    <property type="project" value="UniProtKB-SubCell"/>
</dbReference>
<dbReference type="Pfam" id="PF06803">
    <property type="entry name" value="DUF1232"/>
    <property type="match status" value="1"/>
</dbReference>
<evidence type="ECO:0000313" key="7">
    <source>
        <dbReference type="EMBL" id="EQD54888.1"/>
    </source>
</evidence>
<dbReference type="InterPro" id="IPR010652">
    <property type="entry name" value="DUF1232"/>
</dbReference>
<evidence type="ECO:0000256" key="3">
    <source>
        <dbReference type="ARBA" id="ARBA00022989"/>
    </source>
</evidence>
<evidence type="ECO:0000256" key="1">
    <source>
        <dbReference type="ARBA" id="ARBA00004127"/>
    </source>
</evidence>
<comment type="subcellular location">
    <subcellularLocation>
        <location evidence="1">Endomembrane system</location>
        <topology evidence="1">Multi-pass membrane protein</topology>
    </subcellularLocation>
</comment>
<accession>T1AE26</accession>
<dbReference type="EMBL" id="AUZX01008657">
    <property type="protein sequence ID" value="EQD54888.1"/>
    <property type="molecule type" value="Genomic_DNA"/>
</dbReference>
<evidence type="ECO:0000256" key="5">
    <source>
        <dbReference type="SAM" id="Phobius"/>
    </source>
</evidence>
<protein>
    <recommendedName>
        <fullName evidence="6">DUF1232 domain-containing protein</fullName>
    </recommendedName>
</protein>
<reference evidence="7" key="2">
    <citation type="journal article" date="2014" name="ISME J.">
        <title>Microbial stratification in low pH oxic and suboxic macroscopic growths along an acid mine drainage.</title>
        <authorList>
            <person name="Mendez-Garcia C."/>
            <person name="Mesa V."/>
            <person name="Sprenger R.R."/>
            <person name="Richter M."/>
            <person name="Diez M.S."/>
            <person name="Solano J."/>
            <person name="Bargiela R."/>
            <person name="Golyshina O.V."/>
            <person name="Manteca A."/>
            <person name="Ramos J.L."/>
            <person name="Gallego J.R."/>
            <person name="Llorente I."/>
            <person name="Martins Dos Santos V.A."/>
            <person name="Jensen O.N."/>
            <person name="Pelaez A.I."/>
            <person name="Sanchez J."/>
            <person name="Ferrer M."/>
        </authorList>
    </citation>
    <scope>NUCLEOTIDE SEQUENCE</scope>
</reference>
<feature type="non-terminal residue" evidence="7">
    <location>
        <position position="1"/>
    </location>
</feature>
<keyword evidence="3 5" id="KW-1133">Transmembrane helix</keyword>
<organism evidence="7">
    <name type="scientific">mine drainage metagenome</name>
    <dbReference type="NCBI Taxonomy" id="410659"/>
    <lineage>
        <taxon>unclassified sequences</taxon>
        <taxon>metagenomes</taxon>
        <taxon>ecological metagenomes</taxon>
    </lineage>
</organism>
<proteinExistence type="predicted"/>
<feature type="domain" description="DUF1232" evidence="6">
    <location>
        <begin position="23"/>
        <end position="58"/>
    </location>
</feature>
<feature type="transmembrane region" description="Helical" evidence="5">
    <location>
        <begin position="24"/>
        <end position="40"/>
    </location>
</feature>
<sequence length="79" mass="8744">SGRTRITTLLSVIGSRKLGLTDKFIAYGALFYLLTPIDFIPDTIPFLGFFDDFAILGFAAAYYLKMQETTKNSPRGSKA</sequence>
<comment type="caution">
    <text evidence="7">The sequence shown here is derived from an EMBL/GenBank/DDBJ whole genome shotgun (WGS) entry which is preliminary data.</text>
</comment>
<feature type="transmembrane region" description="Helical" evidence="5">
    <location>
        <begin position="46"/>
        <end position="64"/>
    </location>
</feature>
<keyword evidence="4 5" id="KW-0472">Membrane</keyword>
<evidence type="ECO:0000256" key="4">
    <source>
        <dbReference type="ARBA" id="ARBA00023136"/>
    </source>
</evidence>
<reference evidence="7" key="1">
    <citation type="submission" date="2013-08" db="EMBL/GenBank/DDBJ databases">
        <authorList>
            <person name="Mendez C."/>
            <person name="Richter M."/>
            <person name="Ferrer M."/>
            <person name="Sanchez J."/>
        </authorList>
    </citation>
    <scope>NUCLEOTIDE SEQUENCE</scope>
</reference>
<dbReference type="AlphaFoldDB" id="T1AE26"/>
<name>T1AE26_9ZZZZ</name>
<keyword evidence="2 5" id="KW-0812">Transmembrane</keyword>